<dbReference type="EMBL" id="AMZH03026969">
    <property type="protein sequence ID" value="RRT34363.1"/>
    <property type="molecule type" value="Genomic_DNA"/>
</dbReference>
<dbReference type="AlphaFoldDB" id="A0A426X4F1"/>
<comment type="caution">
    <text evidence="2">The sequence shown here is derived from an EMBL/GenBank/DDBJ whole genome shotgun (WGS) entry which is preliminary data.</text>
</comment>
<gene>
    <name evidence="2" type="ORF">B296_00058973</name>
</gene>
<evidence type="ECO:0000256" key="1">
    <source>
        <dbReference type="SAM" id="MobiDB-lite"/>
    </source>
</evidence>
<evidence type="ECO:0000313" key="2">
    <source>
        <dbReference type="EMBL" id="RRT34363.1"/>
    </source>
</evidence>
<feature type="region of interest" description="Disordered" evidence="1">
    <location>
        <begin position="168"/>
        <end position="192"/>
    </location>
</feature>
<protein>
    <submittedName>
        <fullName evidence="2">Uncharacterized protein</fullName>
    </submittedName>
</protein>
<dbReference type="Proteomes" id="UP000287651">
    <property type="component" value="Unassembled WGS sequence"/>
</dbReference>
<organism evidence="2 3">
    <name type="scientific">Ensete ventricosum</name>
    <name type="common">Abyssinian banana</name>
    <name type="synonym">Musa ensete</name>
    <dbReference type="NCBI Taxonomy" id="4639"/>
    <lineage>
        <taxon>Eukaryota</taxon>
        <taxon>Viridiplantae</taxon>
        <taxon>Streptophyta</taxon>
        <taxon>Embryophyta</taxon>
        <taxon>Tracheophyta</taxon>
        <taxon>Spermatophyta</taxon>
        <taxon>Magnoliopsida</taxon>
        <taxon>Liliopsida</taxon>
        <taxon>Zingiberales</taxon>
        <taxon>Musaceae</taxon>
        <taxon>Ensete</taxon>
    </lineage>
</organism>
<proteinExistence type="predicted"/>
<evidence type="ECO:0000313" key="3">
    <source>
        <dbReference type="Proteomes" id="UP000287651"/>
    </source>
</evidence>
<feature type="region of interest" description="Disordered" evidence="1">
    <location>
        <begin position="68"/>
        <end position="92"/>
    </location>
</feature>
<reference evidence="2 3" key="1">
    <citation type="journal article" date="2014" name="Agronomy (Basel)">
        <title>A Draft Genome Sequence for Ensete ventricosum, the Drought-Tolerant Tree Against Hunger.</title>
        <authorList>
            <person name="Harrison J."/>
            <person name="Moore K.A."/>
            <person name="Paszkiewicz K."/>
            <person name="Jones T."/>
            <person name="Grant M."/>
            <person name="Ambacheew D."/>
            <person name="Muzemil S."/>
            <person name="Studholme D.J."/>
        </authorList>
    </citation>
    <scope>NUCLEOTIDE SEQUENCE [LARGE SCALE GENOMIC DNA]</scope>
</reference>
<sequence>MDLDDLRTMLKVSRGKLLAACAVAPTQEVGDTLPTEALKSSYKRPSASIQQADDLARRHKKVKILSRRHKSRRGEGGLGLTPRVRSRRRRLKSLRRSLSKVEKLKNLTKIWSDLSAVEEFERGLLHPQLARELYTLPSDQEIDALKSGEGPEAVAAAEEHASKLEKELEKTKREQDEALQRLEISDKELNEA</sequence>
<accession>A0A426X4F1</accession>
<name>A0A426X4F1_ENSVE</name>